<dbReference type="PANTHER" id="PTHR30273:SF2">
    <property type="entry name" value="PROTEIN FECR"/>
    <property type="match status" value="1"/>
</dbReference>
<sequence length="389" mass="43492">MIHDPKYIEQLVYKFKNGSIDSYELQVLIDWYNSHDDTLVTIPLSDDEKSHHQIKTRMLDGLLSKIQEDKPTPYPRSNIRKLYWAAAVAILIIFIGIWTNHVYVNKGVEPATLVRTTIEPGGNKATLTLTDGRQINLSTSQDGIIVNNGITYGDGTTLQENGLLDDANDKVAKLVLQTPRGGTYRVTLPDGTLVWLNAASKLTYPTHFTNEQRVVELEGEAYFDVQSAYRNDGSKKPFKVISSQQEIDVLGTQFNISAYPDQTSSKTTLIEGKIALTDQHKQMLLSPGDQAVTTHLGTRVQQVDAGNYVAWRDGKFSFDGKSFSDVMTEIGHWYDLTIVYEGQVPAVELAGDAFRNQNISLVLRVLDVADINYSLDPVQRKLIIKGKKI</sequence>
<dbReference type="InterPro" id="IPR006860">
    <property type="entry name" value="FecR"/>
</dbReference>
<dbReference type="Pfam" id="PF04773">
    <property type="entry name" value="FecR"/>
    <property type="match status" value="1"/>
</dbReference>
<dbReference type="PANTHER" id="PTHR30273">
    <property type="entry name" value="PERIPLASMIC SIGNAL SENSOR AND SIGMA FACTOR ACTIVATOR FECR-RELATED"/>
    <property type="match status" value="1"/>
</dbReference>
<evidence type="ECO:0000259" key="3">
    <source>
        <dbReference type="Pfam" id="PF16344"/>
    </source>
</evidence>
<evidence type="ECO:0000256" key="1">
    <source>
        <dbReference type="SAM" id="Phobius"/>
    </source>
</evidence>
<evidence type="ECO:0000259" key="2">
    <source>
        <dbReference type="Pfam" id="PF04773"/>
    </source>
</evidence>
<name>A0ABR7Y5Z5_9SPHI</name>
<dbReference type="InterPro" id="IPR012373">
    <property type="entry name" value="Ferrdict_sens_TM"/>
</dbReference>
<keyword evidence="5" id="KW-1185">Reference proteome</keyword>
<gene>
    <name evidence="4" type="ORF">H8B17_13985</name>
</gene>
<accession>A0ABR7Y5Z5</accession>
<dbReference type="Gene3D" id="3.55.50.30">
    <property type="match status" value="1"/>
</dbReference>
<dbReference type="RefSeq" id="WP_190309834.1">
    <property type="nucleotide sequence ID" value="NZ_JACNYK010000003.1"/>
</dbReference>
<keyword evidence="1" id="KW-0472">Membrane</keyword>
<feature type="transmembrane region" description="Helical" evidence="1">
    <location>
        <begin position="82"/>
        <end position="103"/>
    </location>
</feature>
<keyword evidence="1" id="KW-1133">Transmembrane helix</keyword>
<evidence type="ECO:0000313" key="5">
    <source>
        <dbReference type="Proteomes" id="UP000606494"/>
    </source>
</evidence>
<reference evidence="4 5" key="1">
    <citation type="submission" date="2020-08" db="EMBL/GenBank/DDBJ databases">
        <title>Sphingobacterium sp. DN00404 isolated from aquaculture water.</title>
        <authorList>
            <person name="Zhang M."/>
        </authorList>
    </citation>
    <scope>NUCLEOTIDE SEQUENCE [LARGE SCALE GENOMIC DNA]</scope>
    <source>
        <strain evidence="4 5">KCTC 32294</strain>
    </source>
</reference>
<dbReference type="InterPro" id="IPR032508">
    <property type="entry name" value="FecR_C"/>
</dbReference>
<protein>
    <submittedName>
        <fullName evidence="4">FecR domain-containing protein</fullName>
    </submittedName>
</protein>
<dbReference type="Pfam" id="PF16344">
    <property type="entry name" value="FecR_C"/>
    <property type="match status" value="1"/>
</dbReference>
<proteinExistence type="predicted"/>
<evidence type="ECO:0000313" key="4">
    <source>
        <dbReference type="EMBL" id="MBD1426697.1"/>
    </source>
</evidence>
<dbReference type="Proteomes" id="UP000606494">
    <property type="component" value="Unassembled WGS sequence"/>
</dbReference>
<feature type="domain" description="FecR protein" evidence="2">
    <location>
        <begin position="176"/>
        <end position="274"/>
    </location>
</feature>
<dbReference type="Gene3D" id="2.60.120.1440">
    <property type="match status" value="1"/>
</dbReference>
<comment type="caution">
    <text evidence="4">The sequence shown here is derived from an EMBL/GenBank/DDBJ whole genome shotgun (WGS) entry which is preliminary data.</text>
</comment>
<dbReference type="EMBL" id="JACNYK010000003">
    <property type="protein sequence ID" value="MBD1426697.1"/>
    <property type="molecule type" value="Genomic_DNA"/>
</dbReference>
<keyword evidence="1" id="KW-0812">Transmembrane</keyword>
<organism evidence="4 5">
    <name type="scientific">Sphingobacterium arenae</name>
    <dbReference type="NCBI Taxonomy" id="1280598"/>
    <lineage>
        <taxon>Bacteria</taxon>
        <taxon>Pseudomonadati</taxon>
        <taxon>Bacteroidota</taxon>
        <taxon>Sphingobacteriia</taxon>
        <taxon>Sphingobacteriales</taxon>
        <taxon>Sphingobacteriaceae</taxon>
        <taxon>Sphingobacterium</taxon>
    </lineage>
</organism>
<feature type="domain" description="Protein FecR C-terminal" evidence="3">
    <location>
        <begin position="315"/>
        <end position="374"/>
    </location>
</feature>